<name>A0A8H6Z8Y9_9AGAR</name>
<protein>
    <submittedName>
        <fullName evidence="1">Pheromone B alpha 1 receptor</fullName>
    </submittedName>
</protein>
<reference evidence="1" key="1">
    <citation type="submission" date="2020-05" db="EMBL/GenBank/DDBJ databases">
        <title>Mycena genomes resolve the evolution of fungal bioluminescence.</title>
        <authorList>
            <person name="Tsai I.J."/>
        </authorList>
    </citation>
    <scope>NUCLEOTIDE SEQUENCE</scope>
    <source>
        <strain evidence="1">160909Yilan</strain>
    </source>
</reference>
<keyword evidence="2" id="KW-1185">Reference proteome</keyword>
<proteinExistence type="predicted"/>
<dbReference type="GO" id="GO:0016020">
    <property type="term" value="C:membrane"/>
    <property type="evidence" value="ECO:0007669"/>
    <property type="project" value="InterPro"/>
</dbReference>
<dbReference type="Proteomes" id="UP000623467">
    <property type="component" value="Unassembled WGS sequence"/>
</dbReference>
<dbReference type="GO" id="GO:0004932">
    <property type="term" value="F:mating-type factor pheromone receptor activity"/>
    <property type="evidence" value="ECO:0007669"/>
    <property type="project" value="InterPro"/>
</dbReference>
<evidence type="ECO:0000313" key="1">
    <source>
        <dbReference type="EMBL" id="KAF7373127.1"/>
    </source>
</evidence>
<dbReference type="InterPro" id="IPR001499">
    <property type="entry name" value="GPCR_STE3"/>
</dbReference>
<keyword evidence="1" id="KW-0675">Receptor</keyword>
<dbReference type="EMBL" id="JACAZH010000003">
    <property type="protein sequence ID" value="KAF7373127.1"/>
    <property type="molecule type" value="Genomic_DNA"/>
</dbReference>
<organism evidence="1 2">
    <name type="scientific">Mycena sanguinolenta</name>
    <dbReference type="NCBI Taxonomy" id="230812"/>
    <lineage>
        <taxon>Eukaryota</taxon>
        <taxon>Fungi</taxon>
        <taxon>Dikarya</taxon>
        <taxon>Basidiomycota</taxon>
        <taxon>Agaricomycotina</taxon>
        <taxon>Agaricomycetes</taxon>
        <taxon>Agaricomycetidae</taxon>
        <taxon>Agaricales</taxon>
        <taxon>Marasmiineae</taxon>
        <taxon>Mycenaceae</taxon>
        <taxon>Mycena</taxon>
    </lineage>
</organism>
<gene>
    <name evidence="1" type="ORF">MSAN_00520500</name>
</gene>
<dbReference type="AlphaFoldDB" id="A0A8H6Z8Y9"/>
<accession>A0A8H6Z8Y9</accession>
<dbReference type="OrthoDB" id="3023457at2759"/>
<dbReference type="Pfam" id="PF02076">
    <property type="entry name" value="STE3"/>
    <property type="match status" value="1"/>
</dbReference>
<sequence>MADFYADTPSSVFPCRSTISKVPGTSASASTSGPRFFVDSIIWRGNRDVLDSAPIWCDLSTHFINGFSLAISAYSLCVNRRLY</sequence>
<comment type="caution">
    <text evidence="1">The sequence shown here is derived from an EMBL/GenBank/DDBJ whole genome shotgun (WGS) entry which is preliminary data.</text>
</comment>
<evidence type="ECO:0000313" key="2">
    <source>
        <dbReference type="Proteomes" id="UP000623467"/>
    </source>
</evidence>